<dbReference type="FunFam" id="3.20.20.80:FF:000080">
    <property type="entry name" value="Beta-glucuronidase UidA"/>
    <property type="match status" value="1"/>
</dbReference>
<dbReference type="Pfam" id="PF02837">
    <property type="entry name" value="Glyco_hydro_2_N"/>
    <property type="match status" value="1"/>
</dbReference>
<dbReference type="AlphaFoldDB" id="A0A418IQK1"/>
<dbReference type="PANTHER" id="PTHR10066">
    <property type="entry name" value="BETA-GLUCURONIDASE"/>
    <property type="match status" value="1"/>
</dbReference>
<dbReference type="SUPFAM" id="SSF49303">
    <property type="entry name" value="beta-Galactosidase/glucuronidase domain"/>
    <property type="match status" value="1"/>
</dbReference>
<feature type="domain" description="Glycoside hydrolase family 2 catalytic" evidence="8">
    <location>
        <begin position="276"/>
        <end position="590"/>
    </location>
</feature>
<feature type="domain" description="Glycosyl hydrolases family 2 sugar binding" evidence="9">
    <location>
        <begin position="14"/>
        <end position="180"/>
    </location>
</feature>
<evidence type="ECO:0000256" key="4">
    <source>
        <dbReference type="ARBA" id="ARBA00022801"/>
    </source>
</evidence>
<proteinExistence type="inferred from homology"/>
<dbReference type="SUPFAM" id="SSF51445">
    <property type="entry name" value="(Trans)glycosidases"/>
    <property type="match status" value="1"/>
</dbReference>
<dbReference type="GO" id="GO:0005975">
    <property type="term" value="P:carbohydrate metabolic process"/>
    <property type="evidence" value="ECO:0007669"/>
    <property type="project" value="InterPro"/>
</dbReference>
<evidence type="ECO:0000259" key="7">
    <source>
        <dbReference type="Pfam" id="PF00703"/>
    </source>
</evidence>
<sequence>MLYPVVNEFRSIIDLNGIWRFKLEGNEDRIDVSQPLNTTQVMAVPGSFNDQGVTANIRNHVGNVWYERTFTVPNVLNNERIVLRFGSATHKATVYIDGKEVTSHQGGFLPFEVTLDKAYTVGTHRLTVCVNNILDETTLPVGDYNEITDAEGNVIKKNTPNFDFFNYAGLHRPVKIYTTPKMHIQDIEIVPELLGDDAYVNYKVSTNHSGGAVEVRLVDEDKQVIAESTGVEGTIKVQNPHLWKPLNAYLYHLEVSLIEDGALIDTYAERFGIRSVEVAKGKFLINGEPFYFKGFGKHEDSYYHGRGMNEVANVLDFNLMKWIGANSFRTSHYPYSEEMMRLADEQGIVVIDETTAVGVHLNFNAILTGEKARNTFEEIGTKAAHEAVIKGLIERDKNHACVVMWSIANEPASDEQGAKAYFEPLVKLARTCDPQQRPVTIVTILTSQPDTCQVQDLVDVLCLNRYYGWYTQTADLKAAKLALAEELDGWSIKQPNKPIMFTEYGADTVAGMHALNDELFTEEYQIRYYEANHEVIDKYPQFIGEQVWNFADFETSTGIIRVQGNKKGIFTRERRPKAVAHYFKERWSNIPDFGYKK</sequence>
<dbReference type="FunFam" id="2.60.40.10:FF:001198">
    <property type="entry name" value="Beta-glucuronidase UidA"/>
    <property type="match status" value="1"/>
</dbReference>
<evidence type="ECO:0000256" key="1">
    <source>
        <dbReference type="ARBA" id="ARBA00007401"/>
    </source>
</evidence>
<gene>
    <name evidence="10" type="ORF">BU097_03585</name>
</gene>
<dbReference type="Pfam" id="PF02836">
    <property type="entry name" value="Glyco_hydro_2_C"/>
    <property type="match status" value="1"/>
</dbReference>
<comment type="similarity">
    <text evidence="1 6">Belongs to the glycosyl hydrolase 2 family.</text>
</comment>
<name>A0A418IQK1_STAXY</name>
<dbReference type="InterPro" id="IPR008979">
    <property type="entry name" value="Galactose-bd-like_sf"/>
</dbReference>
<organism evidence="10 11">
    <name type="scientific">Staphylococcus xylosus</name>
    <dbReference type="NCBI Taxonomy" id="1288"/>
    <lineage>
        <taxon>Bacteria</taxon>
        <taxon>Bacillati</taxon>
        <taxon>Bacillota</taxon>
        <taxon>Bacilli</taxon>
        <taxon>Bacillales</taxon>
        <taxon>Staphylococcaceae</taxon>
        <taxon>Staphylococcus</taxon>
    </lineage>
</organism>
<dbReference type="PANTHER" id="PTHR10066:SF67">
    <property type="entry name" value="BETA-GLUCURONIDASE"/>
    <property type="match status" value="1"/>
</dbReference>
<dbReference type="InterPro" id="IPR006101">
    <property type="entry name" value="Glyco_hydro_2"/>
</dbReference>
<dbReference type="InterPro" id="IPR023232">
    <property type="entry name" value="Glyco_hydro_2_AS"/>
</dbReference>
<dbReference type="Proteomes" id="UP000285567">
    <property type="component" value="Unassembled WGS sequence"/>
</dbReference>
<evidence type="ECO:0000256" key="6">
    <source>
        <dbReference type="RuleBase" id="RU361154"/>
    </source>
</evidence>
<dbReference type="GO" id="GO:0004566">
    <property type="term" value="F:beta-glucuronidase activity"/>
    <property type="evidence" value="ECO:0007669"/>
    <property type="project" value="UniProtKB-EC"/>
</dbReference>
<dbReference type="Gene3D" id="2.60.40.10">
    <property type="entry name" value="Immunoglobulins"/>
    <property type="match status" value="1"/>
</dbReference>
<keyword evidence="4 6" id="KW-0378">Hydrolase</keyword>
<evidence type="ECO:0000256" key="5">
    <source>
        <dbReference type="ARBA" id="ARBA00023295"/>
    </source>
</evidence>
<dbReference type="InterPro" id="IPR006102">
    <property type="entry name" value="Ig-like_GH2"/>
</dbReference>
<dbReference type="Gene3D" id="2.60.120.260">
    <property type="entry name" value="Galactose-binding domain-like"/>
    <property type="match status" value="1"/>
</dbReference>
<dbReference type="RefSeq" id="WP_107551667.1">
    <property type="nucleotide sequence ID" value="NZ_PZES01000030.1"/>
</dbReference>
<dbReference type="InterPro" id="IPR023230">
    <property type="entry name" value="Glyco_hydro_2_CS"/>
</dbReference>
<dbReference type="PRINTS" id="PR00132">
    <property type="entry name" value="GLHYDRLASE2"/>
</dbReference>
<reference evidence="10 11" key="1">
    <citation type="journal article" date="2016" name="Front. Microbiol.">
        <title>Comprehensive Phylogenetic Analysis of Bovine Non-aureus Staphylococci Species Based on Whole-Genome Sequencing.</title>
        <authorList>
            <person name="Naushad S."/>
            <person name="Barkema H.W."/>
            <person name="Luby C."/>
            <person name="Condas L.A."/>
            <person name="Nobrega D.B."/>
            <person name="Carson D.A."/>
            <person name="De Buck J."/>
        </authorList>
    </citation>
    <scope>NUCLEOTIDE SEQUENCE [LARGE SCALE GENOMIC DNA]</scope>
    <source>
        <strain evidence="10 11">SNUC 102</strain>
    </source>
</reference>
<dbReference type="NCBIfam" id="NF007538">
    <property type="entry name" value="PRK10150.1"/>
    <property type="match status" value="1"/>
</dbReference>
<comment type="caution">
    <text evidence="10">The sequence shown here is derived from an EMBL/GenBank/DDBJ whole genome shotgun (WGS) entry which is preliminary data.</text>
</comment>
<dbReference type="InterPro" id="IPR006104">
    <property type="entry name" value="Glyco_hydro_2_N"/>
</dbReference>
<dbReference type="InterPro" id="IPR036156">
    <property type="entry name" value="Beta-gal/glucu_dom_sf"/>
</dbReference>
<dbReference type="EC" id="3.2.1.31" evidence="2"/>
<evidence type="ECO:0000259" key="8">
    <source>
        <dbReference type="Pfam" id="PF02836"/>
    </source>
</evidence>
<feature type="domain" description="Glycoside hydrolase family 2 immunoglobulin-like beta-sandwich" evidence="7">
    <location>
        <begin position="183"/>
        <end position="274"/>
    </location>
</feature>
<dbReference type="EMBL" id="QXUL01000012">
    <property type="protein sequence ID" value="RIN11980.1"/>
    <property type="molecule type" value="Genomic_DNA"/>
</dbReference>
<keyword evidence="11" id="KW-1185">Reference proteome</keyword>
<dbReference type="Pfam" id="PF00703">
    <property type="entry name" value="Glyco_hydro_2"/>
    <property type="match status" value="1"/>
</dbReference>
<dbReference type="Gene3D" id="3.20.20.80">
    <property type="entry name" value="Glycosidases"/>
    <property type="match status" value="1"/>
</dbReference>
<evidence type="ECO:0000313" key="10">
    <source>
        <dbReference type="EMBL" id="RIN11980.1"/>
    </source>
</evidence>
<evidence type="ECO:0000259" key="9">
    <source>
        <dbReference type="Pfam" id="PF02837"/>
    </source>
</evidence>
<dbReference type="GO" id="GO:0030246">
    <property type="term" value="F:carbohydrate binding"/>
    <property type="evidence" value="ECO:0007669"/>
    <property type="project" value="TreeGrafter"/>
</dbReference>
<dbReference type="PROSITE" id="PS00719">
    <property type="entry name" value="GLYCOSYL_HYDROL_F2_1"/>
    <property type="match status" value="1"/>
</dbReference>
<keyword evidence="5 6" id="KW-0326">Glycosidase</keyword>
<accession>A0A418IQK1</accession>
<dbReference type="SUPFAM" id="SSF49785">
    <property type="entry name" value="Galactose-binding domain-like"/>
    <property type="match status" value="1"/>
</dbReference>
<evidence type="ECO:0000256" key="2">
    <source>
        <dbReference type="ARBA" id="ARBA00012761"/>
    </source>
</evidence>
<dbReference type="PROSITE" id="PS00608">
    <property type="entry name" value="GLYCOSYL_HYDROL_F2_2"/>
    <property type="match status" value="1"/>
</dbReference>
<dbReference type="GO" id="GO:0019391">
    <property type="term" value="P:glucuronoside catabolic process"/>
    <property type="evidence" value="ECO:0007669"/>
    <property type="project" value="TreeGrafter"/>
</dbReference>
<dbReference type="OrthoDB" id="9762066at2"/>
<protein>
    <recommendedName>
        <fullName evidence="3">Beta-glucuronidase</fullName>
        <ecNumber evidence="2">3.2.1.31</ecNumber>
    </recommendedName>
</protein>
<dbReference type="InterPro" id="IPR017853">
    <property type="entry name" value="GH"/>
</dbReference>
<evidence type="ECO:0000313" key="11">
    <source>
        <dbReference type="Proteomes" id="UP000285567"/>
    </source>
</evidence>
<dbReference type="InterPro" id="IPR013783">
    <property type="entry name" value="Ig-like_fold"/>
</dbReference>
<dbReference type="InterPro" id="IPR006103">
    <property type="entry name" value="Glyco_hydro_2_cat"/>
</dbReference>
<evidence type="ECO:0000256" key="3">
    <source>
        <dbReference type="ARBA" id="ARBA00016205"/>
    </source>
</evidence>